<organism evidence="1 2">
    <name type="scientific">Tagetes erecta</name>
    <name type="common">African marigold</name>
    <dbReference type="NCBI Taxonomy" id="13708"/>
    <lineage>
        <taxon>Eukaryota</taxon>
        <taxon>Viridiplantae</taxon>
        <taxon>Streptophyta</taxon>
        <taxon>Embryophyta</taxon>
        <taxon>Tracheophyta</taxon>
        <taxon>Spermatophyta</taxon>
        <taxon>Magnoliopsida</taxon>
        <taxon>eudicotyledons</taxon>
        <taxon>Gunneridae</taxon>
        <taxon>Pentapetalae</taxon>
        <taxon>asterids</taxon>
        <taxon>campanulids</taxon>
        <taxon>Asterales</taxon>
        <taxon>Asteraceae</taxon>
        <taxon>Asteroideae</taxon>
        <taxon>Heliantheae alliance</taxon>
        <taxon>Tageteae</taxon>
        <taxon>Tagetes</taxon>
    </lineage>
</organism>
<protein>
    <submittedName>
        <fullName evidence="1">Uncharacterized protein</fullName>
    </submittedName>
</protein>
<evidence type="ECO:0000313" key="2">
    <source>
        <dbReference type="Proteomes" id="UP001229421"/>
    </source>
</evidence>
<proteinExistence type="predicted"/>
<sequence length="77" mass="9186">MGYKYLCMQLEFCEGLNIDRFKLNYSLKEQQLRTIGCMVGLLFDRLDRLKFVIALNQNQPVVKELGFEKFRFNSKLE</sequence>
<gene>
    <name evidence="1" type="ORF">QVD17_30230</name>
</gene>
<name>A0AAD8K157_TARER</name>
<accession>A0AAD8K157</accession>
<comment type="caution">
    <text evidence="1">The sequence shown here is derived from an EMBL/GenBank/DDBJ whole genome shotgun (WGS) entry which is preliminary data.</text>
</comment>
<keyword evidence="2" id="KW-1185">Reference proteome</keyword>
<reference evidence="1" key="1">
    <citation type="journal article" date="2023" name="bioRxiv">
        <title>Improved chromosome-level genome assembly for marigold (Tagetes erecta).</title>
        <authorList>
            <person name="Jiang F."/>
            <person name="Yuan L."/>
            <person name="Wang S."/>
            <person name="Wang H."/>
            <person name="Xu D."/>
            <person name="Wang A."/>
            <person name="Fan W."/>
        </authorList>
    </citation>
    <scope>NUCLEOTIDE SEQUENCE</scope>
    <source>
        <strain evidence="1">WSJ</strain>
        <tissue evidence="1">Leaf</tissue>
    </source>
</reference>
<dbReference type="EMBL" id="JAUHHV010000008">
    <property type="protein sequence ID" value="KAK1414485.1"/>
    <property type="molecule type" value="Genomic_DNA"/>
</dbReference>
<dbReference type="AlphaFoldDB" id="A0AAD8K157"/>
<dbReference type="Proteomes" id="UP001229421">
    <property type="component" value="Unassembled WGS sequence"/>
</dbReference>
<evidence type="ECO:0000313" key="1">
    <source>
        <dbReference type="EMBL" id="KAK1414485.1"/>
    </source>
</evidence>